<keyword evidence="2" id="KW-1185">Reference proteome</keyword>
<dbReference type="Proteomes" id="UP000270094">
    <property type="component" value="Unassembled WGS sequence"/>
</dbReference>
<protein>
    <submittedName>
        <fullName evidence="1">Uncharacterized protein</fullName>
    </submittedName>
</protein>
<dbReference type="AlphaFoldDB" id="A0A3P7L0G0"/>
<evidence type="ECO:0000313" key="1">
    <source>
        <dbReference type="EMBL" id="VDM76215.1"/>
    </source>
</evidence>
<proteinExistence type="predicted"/>
<dbReference type="EMBL" id="UYYB01096558">
    <property type="protein sequence ID" value="VDM76215.1"/>
    <property type="molecule type" value="Genomic_DNA"/>
</dbReference>
<sequence length="69" mass="7708">MAESIICNSTCSNDESINALNAEEEKKIPKNDYEEDIDVVYVDDDNADVVEIEEVVIDGECVVVEKRVT</sequence>
<organism evidence="1 2">
    <name type="scientific">Strongylus vulgaris</name>
    <name type="common">Blood worm</name>
    <dbReference type="NCBI Taxonomy" id="40348"/>
    <lineage>
        <taxon>Eukaryota</taxon>
        <taxon>Metazoa</taxon>
        <taxon>Ecdysozoa</taxon>
        <taxon>Nematoda</taxon>
        <taxon>Chromadorea</taxon>
        <taxon>Rhabditida</taxon>
        <taxon>Rhabditina</taxon>
        <taxon>Rhabditomorpha</taxon>
        <taxon>Strongyloidea</taxon>
        <taxon>Strongylidae</taxon>
        <taxon>Strongylus</taxon>
    </lineage>
</organism>
<name>A0A3P7L0G0_STRVU</name>
<evidence type="ECO:0000313" key="2">
    <source>
        <dbReference type="Proteomes" id="UP000270094"/>
    </source>
</evidence>
<gene>
    <name evidence="1" type="ORF">SVUK_LOCUS11213</name>
</gene>
<accession>A0A3P7L0G0</accession>
<reference evidence="1 2" key="1">
    <citation type="submission" date="2018-11" db="EMBL/GenBank/DDBJ databases">
        <authorList>
            <consortium name="Pathogen Informatics"/>
        </authorList>
    </citation>
    <scope>NUCLEOTIDE SEQUENCE [LARGE SCALE GENOMIC DNA]</scope>
</reference>